<name>A0ABV9YZV5_9HYPH</name>
<gene>
    <name evidence="1" type="primary">phnG</name>
    <name evidence="1" type="ORF">ACFPFW_03425</name>
</gene>
<proteinExistence type="predicted"/>
<evidence type="ECO:0000313" key="1">
    <source>
        <dbReference type="EMBL" id="MFC5067062.1"/>
    </source>
</evidence>
<dbReference type="RefSeq" id="WP_379769435.1">
    <property type="nucleotide sequence ID" value="NZ_JBHSJF010000003.1"/>
</dbReference>
<reference evidence="2" key="1">
    <citation type="journal article" date="2019" name="Int. J. Syst. Evol. Microbiol.">
        <title>The Global Catalogue of Microorganisms (GCM) 10K type strain sequencing project: providing services to taxonomists for standard genome sequencing and annotation.</title>
        <authorList>
            <consortium name="The Broad Institute Genomics Platform"/>
            <consortium name="The Broad Institute Genome Sequencing Center for Infectious Disease"/>
            <person name="Wu L."/>
            <person name="Ma J."/>
        </authorList>
    </citation>
    <scope>NUCLEOTIDE SEQUENCE [LARGE SCALE GENOMIC DNA]</scope>
    <source>
        <strain evidence="2">CGMCC 1.16444</strain>
    </source>
</reference>
<dbReference type="EMBL" id="JBHSJF010000003">
    <property type="protein sequence ID" value="MFC5067062.1"/>
    <property type="molecule type" value="Genomic_DNA"/>
</dbReference>
<keyword evidence="1" id="KW-0456">Lyase</keyword>
<dbReference type="NCBIfam" id="TIGR03293">
    <property type="entry name" value="PhnG_redo"/>
    <property type="match status" value="1"/>
</dbReference>
<keyword evidence="2" id="KW-1185">Reference proteome</keyword>
<comment type="caution">
    <text evidence="1">The sequence shown here is derived from an EMBL/GenBank/DDBJ whole genome shotgun (WGS) entry which is preliminary data.</text>
</comment>
<dbReference type="InterPro" id="IPR009609">
    <property type="entry name" value="Phosphonate_metab_PhnG"/>
</dbReference>
<dbReference type="GO" id="GO:0016829">
    <property type="term" value="F:lyase activity"/>
    <property type="evidence" value="ECO:0007669"/>
    <property type="project" value="UniProtKB-KW"/>
</dbReference>
<evidence type="ECO:0000313" key="2">
    <source>
        <dbReference type="Proteomes" id="UP001595796"/>
    </source>
</evidence>
<dbReference type="Proteomes" id="UP001595796">
    <property type="component" value="Unassembled WGS sequence"/>
</dbReference>
<sequence>MTETPAYEPRQEAMRVYALATANELATALEKVGPPDGAEEMRAPEIGLVMARGRIGGTGAPFNAGEVSVTRAAVRLTTGEIGIAYQLGRDKPKARTAAMLDALWQAGRRTEVHAALEPVRNRIAEERALKARRVAATKVDFFTMVRGED</sequence>
<dbReference type="Pfam" id="PF06754">
    <property type="entry name" value="PhnG"/>
    <property type="match status" value="1"/>
</dbReference>
<protein>
    <submittedName>
        <fullName evidence="1">Phosphonate C-P lyase system protein PhnG</fullName>
    </submittedName>
</protein>
<accession>A0ABV9YZV5</accession>
<organism evidence="1 2">
    <name type="scientific">Flaviflagellibacter deserti</name>
    <dbReference type="NCBI Taxonomy" id="2267266"/>
    <lineage>
        <taxon>Bacteria</taxon>
        <taxon>Pseudomonadati</taxon>
        <taxon>Pseudomonadota</taxon>
        <taxon>Alphaproteobacteria</taxon>
        <taxon>Hyphomicrobiales</taxon>
        <taxon>Flaviflagellibacter</taxon>
    </lineage>
</organism>